<proteinExistence type="predicted"/>
<dbReference type="AlphaFoldDB" id="A0AAV9AZS7"/>
<name>A0AAV9AZS7_ACOGR</name>
<dbReference type="EMBL" id="JAUJYN010000006">
    <property type="protein sequence ID" value="KAK1269742.1"/>
    <property type="molecule type" value="Genomic_DNA"/>
</dbReference>
<comment type="caution">
    <text evidence="2">The sequence shown here is derived from an EMBL/GenBank/DDBJ whole genome shotgun (WGS) entry which is preliminary data.</text>
</comment>
<dbReference type="Proteomes" id="UP001179952">
    <property type="component" value="Unassembled WGS sequence"/>
</dbReference>
<keyword evidence="3" id="KW-1185">Reference proteome</keyword>
<accession>A0AAV9AZS7</accession>
<organism evidence="2 3">
    <name type="scientific">Acorus gramineus</name>
    <name type="common">Dwarf sweet flag</name>
    <dbReference type="NCBI Taxonomy" id="55184"/>
    <lineage>
        <taxon>Eukaryota</taxon>
        <taxon>Viridiplantae</taxon>
        <taxon>Streptophyta</taxon>
        <taxon>Embryophyta</taxon>
        <taxon>Tracheophyta</taxon>
        <taxon>Spermatophyta</taxon>
        <taxon>Magnoliopsida</taxon>
        <taxon>Liliopsida</taxon>
        <taxon>Acoraceae</taxon>
        <taxon>Acorus</taxon>
    </lineage>
</organism>
<reference evidence="2" key="2">
    <citation type="submission" date="2023-06" db="EMBL/GenBank/DDBJ databases">
        <authorList>
            <person name="Ma L."/>
            <person name="Liu K.-W."/>
            <person name="Li Z."/>
            <person name="Hsiao Y.-Y."/>
            <person name="Qi Y."/>
            <person name="Fu T."/>
            <person name="Tang G."/>
            <person name="Zhang D."/>
            <person name="Sun W.-H."/>
            <person name="Liu D.-K."/>
            <person name="Li Y."/>
            <person name="Chen G.-Z."/>
            <person name="Liu X.-D."/>
            <person name="Liao X.-Y."/>
            <person name="Jiang Y.-T."/>
            <person name="Yu X."/>
            <person name="Hao Y."/>
            <person name="Huang J."/>
            <person name="Zhao X.-W."/>
            <person name="Ke S."/>
            <person name="Chen Y.-Y."/>
            <person name="Wu W.-L."/>
            <person name="Hsu J.-L."/>
            <person name="Lin Y.-F."/>
            <person name="Huang M.-D."/>
            <person name="Li C.-Y."/>
            <person name="Huang L."/>
            <person name="Wang Z.-W."/>
            <person name="Zhao X."/>
            <person name="Zhong W.-Y."/>
            <person name="Peng D.-H."/>
            <person name="Ahmad S."/>
            <person name="Lan S."/>
            <person name="Zhang J.-S."/>
            <person name="Tsai W.-C."/>
            <person name="Van De Peer Y."/>
            <person name="Liu Z.-J."/>
        </authorList>
    </citation>
    <scope>NUCLEOTIDE SEQUENCE</scope>
    <source>
        <strain evidence="2">SCP</strain>
        <tissue evidence="2">Leaves</tissue>
    </source>
</reference>
<reference evidence="2" key="1">
    <citation type="journal article" date="2023" name="Nat. Commun.">
        <title>Diploid and tetraploid genomes of Acorus and the evolution of monocots.</title>
        <authorList>
            <person name="Ma L."/>
            <person name="Liu K.W."/>
            <person name="Li Z."/>
            <person name="Hsiao Y.Y."/>
            <person name="Qi Y."/>
            <person name="Fu T."/>
            <person name="Tang G.D."/>
            <person name="Zhang D."/>
            <person name="Sun W.H."/>
            <person name="Liu D.K."/>
            <person name="Li Y."/>
            <person name="Chen G.Z."/>
            <person name="Liu X.D."/>
            <person name="Liao X.Y."/>
            <person name="Jiang Y.T."/>
            <person name="Yu X."/>
            <person name="Hao Y."/>
            <person name="Huang J."/>
            <person name="Zhao X.W."/>
            <person name="Ke S."/>
            <person name="Chen Y.Y."/>
            <person name="Wu W.L."/>
            <person name="Hsu J.L."/>
            <person name="Lin Y.F."/>
            <person name="Huang M.D."/>
            <person name="Li C.Y."/>
            <person name="Huang L."/>
            <person name="Wang Z.W."/>
            <person name="Zhao X."/>
            <person name="Zhong W.Y."/>
            <person name="Peng D.H."/>
            <person name="Ahmad S."/>
            <person name="Lan S."/>
            <person name="Zhang J.S."/>
            <person name="Tsai W.C."/>
            <person name="Van de Peer Y."/>
            <person name="Liu Z.J."/>
        </authorList>
    </citation>
    <scope>NUCLEOTIDE SEQUENCE</scope>
    <source>
        <strain evidence="2">SCP</strain>
    </source>
</reference>
<dbReference type="PANTHER" id="PTHR46932:SF12">
    <property type="entry name" value="HEAVY METAL-ASSOCIATED ISOPRENYLATED PLANT PROTEIN 47"/>
    <property type="match status" value="1"/>
</dbReference>
<dbReference type="GO" id="GO:0046872">
    <property type="term" value="F:metal ion binding"/>
    <property type="evidence" value="ECO:0007669"/>
    <property type="project" value="InterPro"/>
</dbReference>
<evidence type="ECO:0000313" key="2">
    <source>
        <dbReference type="EMBL" id="KAK1269742.1"/>
    </source>
</evidence>
<dbReference type="PROSITE" id="PS50846">
    <property type="entry name" value="HMA_2"/>
    <property type="match status" value="1"/>
</dbReference>
<dbReference type="PANTHER" id="PTHR46932">
    <property type="entry name" value="HEAVY METAL-ASSOCIATED ISOPRENYLATED PLANT PROTEIN 47"/>
    <property type="match status" value="1"/>
</dbReference>
<dbReference type="Gene3D" id="3.30.70.100">
    <property type="match status" value="1"/>
</dbReference>
<evidence type="ECO:0000259" key="1">
    <source>
        <dbReference type="PROSITE" id="PS50846"/>
    </source>
</evidence>
<feature type="domain" description="HMA" evidence="1">
    <location>
        <begin position="2"/>
        <end position="71"/>
    </location>
</feature>
<dbReference type="InterPro" id="IPR006121">
    <property type="entry name" value="HMA_dom"/>
</dbReference>
<gene>
    <name evidence="2" type="ORF">QJS04_geneDACA013816</name>
</gene>
<sequence>MKKKIVLKAHMVCDKCRTKALTVAASVDGVELVTIQGEDKDQLVVVGEGVDASSLTEKLRKKVGWTVIITIEDVKPPEPEEKKPSNEETKDEPKIQCMNCPCYAGCGPVVAYDIVYDSQPNCSIM</sequence>
<dbReference type="InterPro" id="IPR042885">
    <property type="entry name" value="HIPP47/16"/>
</dbReference>
<protein>
    <recommendedName>
        <fullName evidence="1">HMA domain-containing protein</fullName>
    </recommendedName>
</protein>
<evidence type="ECO:0000313" key="3">
    <source>
        <dbReference type="Proteomes" id="UP001179952"/>
    </source>
</evidence>